<dbReference type="OrthoDB" id="3538597at2759"/>
<protein>
    <submittedName>
        <fullName evidence="1">Uncharacterized protein</fullName>
    </submittedName>
</protein>
<dbReference type="EMBL" id="KV750028">
    <property type="protein sequence ID" value="OCL06590.1"/>
    <property type="molecule type" value="Genomic_DNA"/>
</dbReference>
<gene>
    <name evidence="1" type="ORF">AOQ84DRAFT_390079</name>
</gene>
<evidence type="ECO:0000313" key="1">
    <source>
        <dbReference type="EMBL" id="OCL06590.1"/>
    </source>
</evidence>
<keyword evidence="2" id="KW-1185">Reference proteome</keyword>
<reference evidence="1 2" key="1">
    <citation type="journal article" date="2016" name="Nat. Commun.">
        <title>Ectomycorrhizal ecology is imprinted in the genome of the dominant symbiotic fungus Cenococcum geophilum.</title>
        <authorList>
            <consortium name="DOE Joint Genome Institute"/>
            <person name="Peter M."/>
            <person name="Kohler A."/>
            <person name="Ohm R.A."/>
            <person name="Kuo A."/>
            <person name="Krutzmann J."/>
            <person name="Morin E."/>
            <person name="Arend M."/>
            <person name="Barry K.W."/>
            <person name="Binder M."/>
            <person name="Choi C."/>
            <person name="Clum A."/>
            <person name="Copeland A."/>
            <person name="Grisel N."/>
            <person name="Haridas S."/>
            <person name="Kipfer T."/>
            <person name="LaButti K."/>
            <person name="Lindquist E."/>
            <person name="Lipzen A."/>
            <person name="Maire R."/>
            <person name="Meier B."/>
            <person name="Mihaltcheva S."/>
            <person name="Molinier V."/>
            <person name="Murat C."/>
            <person name="Poggeler S."/>
            <person name="Quandt C.A."/>
            <person name="Sperisen C."/>
            <person name="Tritt A."/>
            <person name="Tisserant E."/>
            <person name="Crous P.W."/>
            <person name="Henrissat B."/>
            <person name="Nehls U."/>
            <person name="Egli S."/>
            <person name="Spatafora J.W."/>
            <person name="Grigoriev I.V."/>
            <person name="Martin F.M."/>
        </authorList>
    </citation>
    <scope>NUCLEOTIDE SEQUENCE [LARGE SCALE GENOMIC DNA]</scope>
    <source>
        <strain evidence="1 2">CBS 207.34</strain>
    </source>
</reference>
<organism evidence="1 2">
    <name type="scientific">Glonium stellatum</name>
    <dbReference type="NCBI Taxonomy" id="574774"/>
    <lineage>
        <taxon>Eukaryota</taxon>
        <taxon>Fungi</taxon>
        <taxon>Dikarya</taxon>
        <taxon>Ascomycota</taxon>
        <taxon>Pezizomycotina</taxon>
        <taxon>Dothideomycetes</taxon>
        <taxon>Pleosporomycetidae</taxon>
        <taxon>Gloniales</taxon>
        <taxon>Gloniaceae</taxon>
        <taxon>Glonium</taxon>
    </lineage>
</organism>
<dbReference type="Proteomes" id="UP000250140">
    <property type="component" value="Unassembled WGS sequence"/>
</dbReference>
<dbReference type="AlphaFoldDB" id="A0A8E2JR61"/>
<sequence>MTKYDYRMLKREAKSRRISVNPKKYSPVNSDNVSIQHKEMFAVIQSLGRTEFDKYRFSPTIETPDKPWQQLNKILASKLVHLAAKCRKENRNEAGWRNEVEFRIFERFDIEVACKRCRKRLWRSEVEASESSSNSSTSSLSRRQKYRQPCRCNPMSRLDDCMDAGLSDVFSSRLQETVCQSERADSQLLDPKKQPDRLHGLQRTQVFDQLLQAPYAHDDNRQHSSRMVEDVVKVSVNPDNRGDLI</sequence>
<proteinExistence type="predicted"/>
<accession>A0A8E2JR61</accession>
<name>A0A8E2JR61_9PEZI</name>
<evidence type="ECO:0000313" key="2">
    <source>
        <dbReference type="Proteomes" id="UP000250140"/>
    </source>
</evidence>